<organism evidence="1">
    <name type="scientific">Rhizophora mucronata</name>
    <name type="common">Asiatic mangrove</name>
    <dbReference type="NCBI Taxonomy" id="61149"/>
    <lineage>
        <taxon>Eukaryota</taxon>
        <taxon>Viridiplantae</taxon>
        <taxon>Streptophyta</taxon>
        <taxon>Embryophyta</taxon>
        <taxon>Tracheophyta</taxon>
        <taxon>Spermatophyta</taxon>
        <taxon>Magnoliopsida</taxon>
        <taxon>eudicotyledons</taxon>
        <taxon>Gunneridae</taxon>
        <taxon>Pentapetalae</taxon>
        <taxon>rosids</taxon>
        <taxon>fabids</taxon>
        <taxon>Malpighiales</taxon>
        <taxon>Rhizophoraceae</taxon>
        <taxon>Rhizophora</taxon>
    </lineage>
</organism>
<name>A0A2P2L0Q0_RHIMU</name>
<evidence type="ECO:0000313" key="1">
    <source>
        <dbReference type="EMBL" id="MBX11534.1"/>
    </source>
</evidence>
<protein>
    <submittedName>
        <fullName evidence="1">Triosephosphate isomeraseic-like</fullName>
    </submittedName>
</protein>
<dbReference type="AlphaFoldDB" id="A0A2P2L0Q0"/>
<keyword evidence="1" id="KW-0413">Isomerase</keyword>
<reference evidence="1" key="1">
    <citation type="submission" date="2018-02" db="EMBL/GenBank/DDBJ databases">
        <title>Rhizophora mucronata_Transcriptome.</title>
        <authorList>
            <person name="Meera S.P."/>
            <person name="Sreeshan A."/>
            <person name="Augustine A."/>
        </authorList>
    </citation>
    <scope>NUCLEOTIDE SEQUENCE</scope>
    <source>
        <tissue evidence="1">Leaf</tissue>
    </source>
</reference>
<sequence length="120" mass="12625">MRPKPTLCNQAATFLDVAELTMVANSGPFKDAPPTRKPSISSCFASSAQLPPFTDPPYITRVFEATSVETFVLSQSRTATCTSCACWGVATLPVPIAQTGSYAITILSQLGTASANAFNC</sequence>
<proteinExistence type="predicted"/>
<dbReference type="GO" id="GO:0016853">
    <property type="term" value="F:isomerase activity"/>
    <property type="evidence" value="ECO:0007669"/>
    <property type="project" value="UniProtKB-KW"/>
</dbReference>
<accession>A0A2P2L0Q0</accession>
<dbReference type="EMBL" id="GGEC01031050">
    <property type="protein sequence ID" value="MBX11534.1"/>
    <property type="molecule type" value="Transcribed_RNA"/>
</dbReference>